<proteinExistence type="predicted"/>
<dbReference type="VEuPathDB" id="VectorBase:AMEM013727"/>
<feature type="compositionally biased region" description="Pro residues" evidence="1">
    <location>
        <begin position="23"/>
        <end position="42"/>
    </location>
</feature>
<dbReference type="EnsemblMetazoa" id="AMEM013727-RA">
    <property type="protein sequence ID" value="AMEM013727-PA"/>
    <property type="gene ID" value="AMEM013727"/>
</dbReference>
<name>A0A182VER6_ANOME</name>
<dbReference type="AlphaFoldDB" id="A0A182VER6"/>
<dbReference type="STRING" id="30066.A0A182VER6"/>
<sequence length="238" mass="25406">MAAARPDNGSKQSDTAPIQPMQRPKPPQQHHPAAAAPPPPSSPSSAVNRYPTILLNARKQAPRPAVPHVVRRLAPAVPRRGQLPSSASPMLITADSLRRTVYATLPSVSYHSAGPGNGLTTSTIVSFAGKQQPQQPQPATNELVSVVRPTLPPPPATIYKLVSASAATTGRKRMPQIAPKPPPLPPASQADPAPKGEQRPPTVATVRQRRPAPKATPPYNNAPGWRRILRNKVIVYIR</sequence>
<evidence type="ECO:0000313" key="3">
    <source>
        <dbReference type="Proteomes" id="UP000075903"/>
    </source>
</evidence>
<accession>A0A182VER6</accession>
<dbReference type="VEuPathDB" id="VectorBase:AMEM21_001994"/>
<feature type="region of interest" description="Disordered" evidence="1">
    <location>
        <begin position="167"/>
        <end position="224"/>
    </location>
</feature>
<evidence type="ECO:0000256" key="1">
    <source>
        <dbReference type="SAM" id="MobiDB-lite"/>
    </source>
</evidence>
<reference evidence="2" key="1">
    <citation type="submission" date="2020-05" db="UniProtKB">
        <authorList>
            <consortium name="EnsemblMetazoa"/>
        </authorList>
    </citation>
    <scope>IDENTIFICATION</scope>
    <source>
        <strain evidence="2">MAF</strain>
    </source>
</reference>
<feature type="region of interest" description="Disordered" evidence="1">
    <location>
        <begin position="1"/>
        <end position="52"/>
    </location>
</feature>
<protein>
    <submittedName>
        <fullName evidence="2">Uncharacterized protein</fullName>
    </submittedName>
</protein>
<dbReference type="Proteomes" id="UP000075903">
    <property type="component" value="Unassembled WGS sequence"/>
</dbReference>
<evidence type="ECO:0000313" key="2">
    <source>
        <dbReference type="EnsemblMetazoa" id="AMEM013727-PA"/>
    </source>
</evidence>
<keyword evidence="3" id="KW-1185">Reference proteome</keyword>
<organism evidence="2 3">
    <name type="scientific">Anopheles merus</name>
    <name type="common">Mosquito</name>
    <dbReference type="NCBI Taxonomy" id="30066"/>
    <lineage>
        <taxon>Eukaryota</taxon>
        <taxon>Metazoa</taxon>
        <taxon>Ecdysozoa</taxon>
        <taxon>Arthropoda</taxon>
        <taxon>Hexapoda</taxon>
        <taxon>Insecta</taxon>
        <taxon>Pterygota</taxon>
        <taxon>Neoptera</taxon>
        <taxon>Endopterygota</taxon>
        <taxon>Diptera</taxon>
        <taxon>Nematocera</taxon>
        <taxon>Culicoidea</taxon>
        <taxon>Culicidae</taxon>
        <taxon>Anophelinae</taxon>
        <taxon>Anopheles</taxon>
    </lineage>
</organism>